<dbReference type="Gene3D" id="3.30.300.130">
    <property type="entry name" value="Fe-S cluster assembly (FSCA)"/>
    <property type="match status" value="1"/>
</dbReference>
<sequence>MVTEEDVMEVLKKCYDPEIPINIVDLGLVYDVNVEGDRAHIKMTLTTPGCPMYAMILDNVRQKVESIDGIKKAEVELVWEPPWTPDRISKNE</sequence>
<feature type="domain" description="MIP18 family-like" evidence="1">
    <location>
        <begin position="4"/>
        <end position="76"/>
    </location>
</feature>
<dbReference type="RefSeq" id="WP_250868707.1">
    <property type="nucleotide sequence ID" value="NZ_JAGSOI010000046.1"/>
</dbReference>
<evidence type="ECO:0000313" key="3">
    <source>
        <dbReference type="Proteomes" id="UP001056766"/>
    </source>
</evidence>
<comment type="caution">
    <text evidence="2">The sequence shown here is derived from an EMBL/GenBank/DDBJ whole genome shotgun (WGS) entry which is preliminary data.</text>
</comment>
<evidence type="ECO:0000313" key="2">
    <source>
        <dbReference type="EMBL" id="MCM1987370.1"/>
    </source>
</evidence>
<accession>A0A9E5DB64</accession>
<keyword evidence="3" id="KW-1185">Reference proteome</keyword>
<proteinExistence type="predicted"/>
<dbReference type="Pfam" id="PF01883">
    <property type="entry name" value="FeS_assembly_P"/>
    <property type="match status" value="1"/>
</dbReference>
<name>A0A9E5DB64_9EURY</name>
<organism evidence="2 3">
    <name type="scientific">Methanococcoides seepicolus</name>
    <dbReference type="NCBI Taxonomy" id="2828780"/>
    <lineage>
        <taxon>Archaea</taxon>
        <taxon>Methanobacteriati</taxon>
        <taxon>Methanobacteriota</taxon>
        <taxon>Stenosarchaea group</taxon>
        <taxon>Methanomicrobia</taxon>
        <taxon>Methanosarcinales</taxon>
        <taxon>Methanosarcinaceae</taxon>
        <taxon>Methanococcoides</taxon>
    </lineage>
</organism>
<dbReference type="InterPro" id="IPR034904">
    <property type="entry name" value="FSCA_dom_sf"/>
</dbReference>
<protein>
    <submittedName>
        <fullName evidence="2">Metal-sulfur cluster assembly factor</fullName>
    </submittedName>
</protein>
<reference evidence="2" key="2">
    <citation type="submission" date="2021-04" db="EMBL/GenBank/DDBJ databases">
        <authorList>
            <person name="Dong X."/>
        </authorList>
    </citation>
    <scope>NUCLEOTIDE SEQUENCE</scope>
    <source>
        <strain evidence="2">LLY</strain>
    </source>
</reference>
<dbReference type="EMBL" id="JAGSOI010000046">
    <property type="protein sequence ID" value="MCM1987370.1"/>
    <property type="molecule type" value="Genomic_DNA"/>
</dbReference>
<dbReference type="PANTHER" id="PTHR42831">
    <property type="entry name" value="FE-S PROTEIN MATURATION AUXILIARY FACTOR YITW"/>
    <property type="match status" value="1"/>
</dbReference>
<evidence type="ECO:0000259" key="1">
    <source>
        <dbReference type="Pfam" id="PF01883"/>
    </source>
</evidence>
<dbReference type="Proteomes" id="UP001056766">
    <property type="component" value="Unassembled WGS sequence"/>
</dbReference>
<dbReference type="AlphaFoldDB" id="A0A9E5DB64"/>
<dbReference type="InterPro" id="IPR052339">
    <property type="entry name" value="Fe-S_Maturation_MIP18"/>
</dbReference>
<reference evidence="2" key="1">
    <citation type="journal article" date="2021" name="mSystems">
        <title>Bacteria and Archaea Synergistically Convert Glycine Betaine to Biogenic Methane in the Formosa Cold Seep of the South China Sea.</title>
        <authorList>
            <person name="Li L."/>
            <person name="Zhang W."/>
            <person name="Zhang S."/>
            <person name="Song L."/>
            <person name="Sun Q."/>
            <person name="Zhang H."/>
            <person name="Xiang H."/>
            <person name="Dong X."/>
        </authorList>
    </citation>
    <scope>NUCLEOTIDE SEQUENCE</scope>
    <source>
        <strain evidence="2">LLY</strain>
    </source>
</reference>
<dbReference type="InterPro" id="IPR002744">
    <property type="entry name" value="MIP18-like"/>
</dbReference>
<dbReference type="SUPFAM" id="SSF117916">
    <property type="entry name" value="Fe-S cluster assembly (FSCA) domain-like"/>
    <property type="match status" value="1"/>
</dbReference>
<gene>
    <name evidence="2" type="ORF">KDK67_10310</name>
</gene>
<dbReference type="PANTHER" id="PTHR42831:SF1">
    <property type="entry name" value="FE-S PROTEIN MATURATION AUXILIARY FACTOR YITW"/>
    <property type="match status" value="1"/>
</dbReference>